<evidence type="ECO:0000313" key="7">
    <source>
        <dbReference type="Proteomes" id="UP000278673"/>
    </source>
</evidence>
<gene>
    <name evidence="6" type="ORF">EBN88_11975</name>
</gene>
<evidence type="ECO:0000256" key="2">
    <source>
        <dbReference type="ARBA" id="ARBA00023015"/>
    </source>
</evidence>
<dbReference type="Gene3D" id="1.10.260.40">
    <property type="entry name" value="lambda repressor-like DNA-binding domains"/>
    <property type="match status" value="1"/>
</dbReference>
<comment type="caution">
    <text evidence="6">The sequence shown here is derived from an EMBL/GenBank/DDBJ whole genome shotgun (WGS) entry which is preliminary data.</text>
</comment>
<sequence>MPDGQRAVTITEVATRAGVSISTASKALNGRGQLRDETRERVFAAANELGYQPNALARSLVQRRSFTVGLLSTESADRFNIPLHMGIENELGAGRVSVFLCDGRADPLRERFYLDSLLSRRVDGIVVTGVRTDARPPLSNVPLPVPVVYAYSCSADPSDLSVLPDDEHGGRLAAEHLLSAGWRTFAHITGPMDFAAVRDRLAGFRATLADAGLELPDRRVYSGPWRESFGRDAAADLLDRHPEVDAVFCGSDQVARGVLDILRERGRRVPEDVGVVGFDNWGVLTEDSRPPLTSVDMNLQELGALAARRLLSMIEGHRESGLIRHPCRLEVRASGGAPAPRGPGGIGPVG</sequence>
<dbReference type="InterPro" id="IPR000843">
    <property type="entry name" value="HTH_LacI"/>
</dbReference>
<dbReference type="Pfam" id="PF00356">
    <property type="entry name" value="LacI"/>
    <property type="match status" value="1"/>
</dbReference>
<dbReference type="PANTHER" id="PTHR30146:SF148">
    <property type="entry name" value="HTH-TYPE TRANSCRIPTIONAL REPRESSOR PURR-RELATED"/>
    <property type="match status" value="1"/>
</dbReference>
<evidence type="ECO:0000256" key="4">
    <source>
        <dbReference type="ARBA" id="ARBA00023163"/>
    </source>
</evidence>
<dbReference type="SMART" id="SM00354">
    <property type="entry name" value="HTH_LACI"/>
    <property type="match status" value="1"/>
</dbReference>
<dbReference type="EMBL" id="RFFJ01000052">
    <property type="protein sequence ID" value="RMI40847.1"/>
    <property type="molecule type" value="Genomic_DNA"/>
</dbReference>
<reference evidence="6 7" key="1">
    <citation type="submission" date="2018-10" db="EMBL/GenBank/DDBJ databases">
        <title>Isolation, diversity and antifungal activity of actinobacteria from wheat.</title>
        <authorList>
            <person name="Han C."/>
        </authorList>
    </citation>
    <scope>NUCLEOTIDE SEQUENCE [LARGE SCALE GENOMIC DNA]</scope>
    <source>
        <strain evidence="6 7">NEAU-YY642</strain>
    </source>
</reference>
<dbReference type="PANTHER" id="PTHR30146">
    <property type="entry name" value="LACI-RELATED TRANSCRIPTIONAL REPRESSOR"/>
    <property type="match status" value="1"/>
</dbReference>
<dbReference type="InterPro" id="IPR046335">
    <property type="entry name" value="LacI/GalR-like_sensor"/>
</dbReference>
<keyword evidence="1" id="KW-0678">Repressor</keyword>
<dbReference type="PROSITE" id="PS00356">
    <property type="entry name" value="HTH_LACI_1"/>
    <property type="match status" value="1"/>
</dbReference>
<dbReference type="GO" id="GO:0003700">
    <property type="term" value="F:DNA-binding transcription factor activity"/>
    <property type="evidence" value="ECO:0007669"/>
    <property type="project" value="TreeGrafter"/>
</dbReference>
<organism evidence="6 7">
    <name type="scientific">Streptomyces triticirhizae</name>
    <dbReference type="NCBI Taxonomy" id="2483353"/>
    <lineage>
        <taxon>Bacteria</taxon>
        <taxon>Bacillati</taxon>
        <taxon>Actinomycetota</taxon>
        <taxon>Actinomycetes</taxon>
        <taxon>Kitasatosporales</taxon>
        <taxon>Streptomycetaceae</taxon>
        <taxon>Streptomyces</taxon>
    </lineage>
</organism>
<proteinExistence type="predicted"/>
<feature type="domain" description="HTH lacI-type" evidence="5">
    <location>
        <begin position="8"/>
        <end position="62"/>
    </location>
</feature>
<dbReference type="Pfam" id="PF13377">
    <property type="entry name" value="Peripla_BP_3"/>
    <property type="match status" value="1"/>
</dbReference>
<dbReference type="SUPFAM" id="SSF47413">
    <property type="entry name" value="lambda repressor-like DNA-binding domains"/>
    <property type="match status" value="1"/>
</dbReference>
<dbReference type="GO" id="GO:0000976">
    <property type="term" value="F:transcription cis-regulatory region binding"/>
    <property type="evidence" value="ECO:0007669"/>
    <property type="project" value="TreeGrafter"/>
</dbReference>
<keyword evidence="3" id="KW-0238">DNA-binding</keyword>
<keyword evidence="2" id="KW-0805">Transcription regulation</keyword>
<evidence type="ECO:0000256" key="3">
    <source>
        <dbReference type="ARBA" id="ARBA00023125"/>
    </source>
</evidence>
<dbReference type="InterPro" id="IPR028082">
    <property type="entry name" value="Peripla_BP_I"/>
</dbReference>
<keyword evidence="7" id="KW-1185">Reference proteome</keyword>
<dbReference type="Proteomes" id="UP000278673">
    <property type="component" value="Unassembled WGS sequence"/>
</dbReference>
<keyword evidence="4" id="KW-0804">Transcription</keyword>
<evidence type="ECO:0000256" key="1">
    <source>
        <dbReference type="ARBA" id="ARBA00022491"/>
    </source>
</evidence>
<dbReference type="Gene3D" id="3.40.50.2300">
    <property type="match status" value="2"/>
</dbReference>
<dbReference type="PROSITE" id="PS50932">
    <property type="entry name" value="HTH_LACI_2"/>
    <property type="match status" value="1"/>
</dbReference>
<evidence type="ECO:0000313" key="6">
    <source>
        <dbReference type="EMBL" id="RMI40847.1"/>
    </source>
</evidence>
<protein>
    <submittedName>
        <fullName evidence="6">LacI family transcriptional regulator</fullName>
    </submittedName>
</protein>
<accession>A0A3M2LTX5</accession>
<dbReference type="RefSeq" id="WP_122183828.1">
    <property type="nucleotide sequence ID" value="NZ_RFFJ01000052.1"/>
</dbReference>
<dbReference type="AlphaFoldDB" id="A0A3M2LTX5"/>
<dbReference type="CDD" id="cd06288">
    <property type="entry name" value="PBP1_sucrose_transcription_regulator"/>
    <property type="match status" value="1"/>
</dbReference>
<evidence type="ECO:0000259" key="5">
    <source>
        <dbReference type="PROSITE" id="PS50932"/>
    </source>
</evidence>
<name>A0A3M2LTX5_9ACTN</name>
<dbReference type="SUPFAM" id="SSF53822">
    <property type="entry name" value="Periplasmic binding protein-like I"/>
    <property type="match status" value="1"/>
</dbReference>
<dbReference type="CDD" id="cd01392">
    <property type="entry name" value="HTH_LacI"/>
    <property type="match status" value="1"/>
</dbReference>
<dbReference type="InterPro" id="IPR010982">
    <property type="entry name" value="Lambda_DNA-bd_dom_sf"/>
</dbReference>